<evidence type="ECO:0000256" key="3">
    <source>
        <dbReference type="ARBA" id="ARBA00023163"/>
    </source>
</evidence>
<comment type="caution">
    <text evidence="6">The sequence shown here is derived from an EMBL/GenBank/DDBJ whole genome shotgun (WGS) entry which is preliminary data.</text>
</comment>
<evidence type="ECO:0000313" key="7">
    <source>
        <dbReference type="Proteomes" id="UP001370100"/>
    </source>
</evidence>
<evidence type="ECO:0000256" key="2">
    <source>
        <dbReference type="ARBA" id="ARBA00023125"/>
    </source>
</evidence>
<dbReference type="Proteomes" id="UP001370100">
    <property type="component" value="Unassembled WGS sequence"/>
</dbReference>
<accession>A0ABU8NB36</accession>
<dbReference type="SUPFAM" id="SSF48008">
    <property type="entry name" value="GntR ligand-binding domain-like"/>
    <property type="match status" value="1"/>
</dbReference>
<dbReference type="Pfam" id="PF07729">
    <property type="entry name" value="FCD"/>
    <property type="match status" value="1"/>
</dbReference>
<proteinExistence type="predicted"/>
<reference evidence="6 7" key="1">
    <citation type="submission" date="2024-03" db="EMBL/GenBank/DDBJ databases">
        <title>Actinomycetospora sp. OC33-EN06, a novel actinomycete isolated from wild orchid (Aerides multiflora).</title>
        <authorList>
            <person name="Suriyachadkun C."/>
        </authorList>
    </citation>
    <scope>NUCLEOTIDE SEQUENCE [LARGE SCALE GENOMIC DNA]</scope>
    <source>
        <strain evidence="6 7">OC33-EN06</strain>
    </source>
</reference>
<keyword evidence="1" id="KW-0805">Transcription regulation</keyword>
<dbReference type="InterPro" id="IPR000524">
    <property type="entry name" value="Tscrpt_reg_HTH_GntR"/>
</dbReference>
<evidence type="ECO:0000259" key="5">
    <source>
        <dbReference type="PROSITE" id="PS50949"/>
    </source>
</evidence>
<dbReference type="PANTHER" id="PTHR43537">
    <property type="entry name" value="TRANSCRIPTIONAL REGULATOR, GNTR FAMILY"/>
    <property type="match status" value="1"/>
</dbReference>
<sequence length="229" mass="24444">MPIPCRSAGTDRSLLRDQAFRTLRAAIVDGTLEPGERLNDAELCAWLGVSRTPVREAVARLEQIGLVTVRPGSSTTVSPLDVRAAAEAQSVAAAMHELAAREAVPVLGDADLEAMTTTNDRFADALDSGDIEGAIDADGAFHAVLVDVAANSRLRAVLEDVTPLLRRMERARFGSLTGRASVAQHARIVELARAGDAEGAARANRENWLTLRPDDSPDDSPEQEPHAPR</sequence>
<protein>
    <submittedName>
        <fullName evidence="6">GntR family transcriptional regulator</fullName>
    </submittedName>
</protein>
<dbReference type="InterPro" id="IPR036388">
    <property type="entry name" value="WH-like_DNA-bd_sf"/>
</dbReference>
<name>A0ABU8NB36_9PSEU</name>
<keyword evidence="7" id="KW-1185">Reference proteome</keyword>
<feature type="region of interest" description="Disordered" evidence="4">
    <location>
        <begin position="195"/>
        <end position="229"/>
    </location>
</feature>
<organism evidence="6 7">
    <name type="scientific">Actinomycetospora aeridis</name>
    <dbReference type="NCBI Taxonomy" id="3129231"/>
    <lineage>
        <taxon>Bacteria</taxon>
        <taxon>Bacillati</taxon>
        <taxon>Actinomycetota</taxon>
        <taxon>Actinomycetes</taxon>
        <taxon>Pseudonocardiales</taxon>
        <taxon>Pseudonocardiaceae</taxon>
        <taxon>Actinomycetospora</taxon>
    </lineage>
</organism>
<dbReference type="InterPro" id="IPR008920">
    <property type="entry name" value="TF_FadR/GntR_C"/>
</dbReference>
<evidence type="ECO:0000256" key="4">
    <source>
        <dbReference type="SAM" id="MobiDB-lite"/>
    </source>
</evidence>
<evidence type="ECO:0000313" key="6">
    <source>
        <dbReference type="EMBL" id="MEJ2888863.1"/>
    </source>
</evidence>
<dbReference type="CDD" id="cd07377">
    <property type="entry name" value="WHTH_GntR"/>
    <property type="match status" value="1"/>
</dbReference>
<dbReference type="InterPro" id="IPR011711">
    <property type="entry name" value="GntR_C"/>
</dbReference>
<gene>
    <name evidence="6" type="ORF">WCD41_20560</name>
</gene>
<dbReference type="SMART" id="SM00345">
    <property type="entry name" value="HTH_GNTR"/>
    <property type="match status" value="1"/>
</dbReference>
<dbReference type="PANTHER" id="PTHR43537:SF24">
    <property type="entry name" value="GLUCONATE OPERON TRANSCRIPTIONAL REPRESSOR"/>
    <property type="match status" value="1"/>
</dbReference>
<dbReference type="Gene3D" id="1.20.120.530">
    <property type="entry name" value="GntR ligand-binding domain-like"/>
    <property type="match status" value="1"/>
</dbReference>
<dbReference type="PROSITE" id="PS50949">
    <property type="entry name" value="HTH_GNTR"/>
    <property type="match status" value="1"/>
</dbReference>
<keyword evidence="2" id="KW-0238">DNA-binding</keyword>
<feature type="domain" description="HTH gntR-type" evidence="5">
    <location>
        <begin position="13"/>
        <end position="80"/>
    </location>
</feature>
<dbReference type="Pfam" id="PF00392">
    <property type="entry name" value="GntR"/>
    <property type="match status" value="1"/>
</dbReference>
<dbReference type="RefSeq" id="WP_337715811.1">
    <property type="nucleotide sequence ID" value="NZ_JBBEGL010000005.1"/>
</dbReference>
<keyword evidence="3" id="KW-0804">Transcription</keyword>
<dbReference type="InterPro" id="IPR036390">
    <property type="entry name" value="WH_DNA-bd_sf"/>
</dbReference>
<dbReference type="EMBL" id="JBBEGL010000005">
    <property type="protein sequence ID" value="MEJ2888863.1"/>
    <property type="molecule type" value="Genomic_DNA"/>
</dbReference>
<dbReference type="Gene3D" id="1.10.10.10">
    <property type="entry name" value="Winged helix-like DNA-binding domain superfamily/Winged helix DNA-binding domain"/>
    <property type="match status" value="1"/>
</dbReference>
<evidence type="ECO:0000256" key="1">
    <source>
        <dbReference type="ARBA" id="ARBA00023015"/>
    </source>
</evidence>
<dbReference type="SMART" id="SM00895">
    <property type="entry name" value="FCD"/>
    <property type="match status" value="1"/>
</dbReference>
<dbReference type="SUPFAM" id="SSF46785">
    <property type="entry name" value="Winged helix' DNA-binding domain"/>
    <property type="match status" value="1"/>
</dbReference>